<organism evidence="2 3">
    <name type="scientific">Thetidibacter halocola</name>
    <dbReference type="NCBI Taxonomy" id="2827239"/>
    <lineage>
        <taxon>Bacteria</taxon>
        <taxon>Pseudomonadati</taxon>
        <taxon>Pseudomonadota</taxon>
        <taxon>Alphaproteobacteria</taxon>
        <taxon>Rhodobacterales</taxon>
        <taxon>Roseobacteraceae</taxon>
        <taxon>Thetidibacter</taxon>
    </lineage>
</organism>
<accession>A0A8J8B8M8</accession>
<sequence>MIRAALLLLAAGLPAAAQEVQDCDDWAAGAQFLAEPWEENTRTFANGAVRVALIDTGEPAAGGYRILVLSPPYSQLGDRQCRMVGSGGMGFAGVDFAALAARYDPTVGLILTLPATRFNGGTGDFEDGILRFTLNQATGAIGAMLLQPE</sequence>
<dbReference type="RefSeq" id="WP_212538353.1">
    <property type="nucleotide sequence ID" value="NZ_JAGTUU010000009.1"/>
</dbReference>
<evidence type="ECO:0000256" key="1">
    <source>
        <dbReference type="SAM" id="SignalP"/>
    </source>
</evidence>
<feature type="signal peptide" evidence="1">
    <location>
        <begin position="1"/>
        <end position="17"/>
    </location>
</feature>
<proteinExistence type="predicted"/>
<gene>
    <name evidence="2" type="ORF">KB874_20100</name>
</gene>
<dbReference type="Proteomes" id="UP000681356">
    <property type="component" value="Unassembled WGS sequence"/>
</dbReference>
<dbReference type="EMBL" id="JAGTUU010000009">
    <property type="protein sequence ID" value="MBS0126391.1"/>
    <property type="molecule type" value="Genomic_DNA"/>
</dbReference>
<dbReference type="AlphaFoldDB" id="A0A8J8B8M8"/>
<keyword evidence="3" id="KW-1185">Reference proteome</keyword>
<evidence type="ECO:0000313" key="3">
    <source>
        <dbReference type="Proteomes" id="UP000681356"/>
    </source>
</evidence>
<feature type="chain" id="PRO_5035328685" evidence="1">
    <location>
        <begin position="18"/>
        <end position="149"/>
    </location>
</feature>
<comment type="caution">
    <text evidence="2">The sequence shown here is derived from an EMBL/GenBank/DDBJ whole genome shotgun (WGS) entry which is preliminary data.</text>
</comment>
<protein>
    <submittedName>
        <fullName evidence="2">Uncharacterized protein</fullName>
    </submittedName>
</protein>
<reference evidence="2" key="1">
    <citation type="submission" date="2021-04" db="EMBL/GenBank/DDBJ databases">
        <authorList>
            <person name="Yoon J."/>
        </authorList>
    </citation>
    <scope>NUCLEOTIDE SEQUENCE</scope>
    <source>
        <strain evidence="2">KMU-90</strain>
    </source>
</reference>
<name>A0A8J8B8M8_9RHOB</name>
<keyword evidence="1" id="KW-0732">Signal</keyword>
<evidence type="ECO:0000313" key="2">
    <source>
        <dbReference type="EMBL" id="MBS0126391.1"/>
    </source>
</evidence>